<evidence type="ECO:0000313" key="2">
    <source>
        <dbReference type="EMBL" id="KAF3565817.1"/>
    </source>
</evidence>
<evidence type="ECO:0008006" key="4">
    <source>
        <dbReference type="Google" id="ProtNLM"/>
    </source>
</evidence>
<organism evidence="2 3">
    <name type="scientific">Brassica cretica</name>
    <name type="common">Mustard</name>
    <dbReference type="NCBI Taxonomy" id="69181"/>
    <lineage>
        <taxon>Eukaryota</taxon>
        <taxon>Viridiplantae</taxon>
        <taxon>Streptophyta</taxon>
        <taxon>Embryophyta</taxon>
        <taxon>Tracheophyta</taxon>
        <taxon>Spermatophyta</taxon>
        <taxon>Magnoliopsida</taxon>
        <taxon>eudicotyledons</taxon>
        <taxon>Gunneridae</taxon>
        <taxon>Pentapetalae</taxon>
        <taxon>rosids</taxon>
        <taxon>malvids</taxon>
        <taxon>Brassicales</taxon>
        <taxon>Brassicaceae</taxon>
        <taxon>Brassiceae</taxon>
        <taxon>Brassica</taxon>
    </lineage>
</organism>
<feature type="compositionally biased region" description="Low complexity" evidence="1">
    <location>
        <begin position="80"/>
        <end position="95"/>
    </location>
</feature>
<protein>
    <recommendedName>
        <fullName evidence="4">DUF4005 domain-containing protein</fullName>
    </recommendedName>
</protein>
<dbReference type="Proteomes" id="UP000266723">
    <property type="component" value="Unassembled WGS sequence"/>
</dbReference>
<dbReference type="EMBL" id="QGKV02000759">
    <property type="protein sequence ID" value="KAF3565817.1"/>
    <property type="molecule type" value="Genomic_DNA"/>
</dbReference>
<name>A0ABQ7D2L2_BRACR</name>
<reference evidence="2 3" key="1">
    <citation type="journal article" date="2020" name="BMC Genomics">
        <title>Intraspecific diversification of the crop wild relative Brassica cretica Lam. using demographic model selection.</title>
        <authorList>
            <person name="Kioukis A."/>
            <person name="Michalopoulou V.A."/>
            <person name="Briers L."/>
            <person name="Pirintsos S."/>
            <person name="Studholme D.J."/>
            <person name="Pavlidis P."/>
            <person name="Sarris P.F."/>
        </authorList>
    </citation>
    <scope>NUCLEOTIDE SEQUENCE [LARGE SCALE GENOMIC DNA]</scope>
    <source>
        <strain evidence="3">cv. PFS-1207/04</strain>
    </source>
</reference>
<keyword evidence="3" id="KW-1185">Reference proteome</keyword>
<gene>
    <name evidence="2" type="ORF">DY000_02013098</name>
</gene>
<proteinExistence type="predicted"/>
<evidence type="ECO:0000313" key="3">
    <source>
        <dbReference type="Proteomes" id="UP000266723"/>
    </source>
</evidence>
<sequence>MSDEIYGLMRVLRRGRSNWSTFDRTQIQTVFALPVRTDRAPLVDESEDEAEHSQEVVATPSVQTQSSDRLTRQLVRRSSFRTSGSASRGRASGKSPLTSIYDGRRCFRRESTPCLVESWLRRRVSEGALPGPSHPRFVSEGDGSSFAAQSDLISLAGGMRSAGCRLPYPASSVEREA</sequence>
<accession>A0ABQ7D2L2</accession>
<evidence type="ECO:0000256" key="1">
    <source>
        <dbReference type="SAM" id="MobiDB-lite"/>
    </source>
</evidence>
<feature type="region of interest" description="Disordered" evidence="1">
    <location>
        <begin position="43"/>
        <end position="98"/>
    </location>
</feature>
<comment type="caution">
    <text evidence="2">The sequence shown here is derived from an EMBL/GenBank/DDBJ whole genome shotgun (WGS) entry which is preliminary data.</text>
</comment>